<dbReference type="KEGG" id="ppn:Palpr_1759"/>
<protein>
    <recommendedName>
        <fullName evidence="11">DUF2029 domain-containing protein</fullName>
    </recommendedName>
</protein>
<evidence type="ECO:0000313" key="10">
    <source>
        <dbReference type="Proteomes" id="UP000008718"/>
    </source>
</evidence>
<feature type="transmembrane region" description="Helical" evidence="8">
    <location>
        <begin position="328"/>
        <end position="346"/>
    </location>
</feature>
<dbReference type="InterPro" id="IPR018584">
    <property type="entry name" value="GT87"/>
</dbReference>
<keyword evidence="5 8" id="KW-1133">Transmembrane helix</keyword>
<comment type="subcellular location">
    <subcellularLocation>
        <location evidence="1">Cell membrane</location>
        <topology evidence="1">Multi-pass membrane protein</topology>
    </subcellularLocation>
</comment>
<keyword evidence="3" id="KW-0808">Transferase</keyword>
<feature type="transmembrane region" description="Helical" evidence="8">
    <location>
        <begin position="88"/>
        <end position="107"/>
    </location>
</feature>
<evidence type="ECO:0008006" key="11">
    <source>
        <dbReference type="Google" id="ProtNLM"/>
    </source>
</evidence>
<name>E4T5A4_PALPW</name>
<dbReference type="Pfam" id="PF09594">
    <property type="entry name" value="GT87"/>
    <property type="match status" value="1"/>
</dbReference>
<proteinExistence type="inferred from homology"/>
<organism evidence="9 10">
    <name type="scientific">Paludibacter propionicigenes (strain DSM 17365 / JCM 13257 / WB4)</name>
    <dbReference type="NCBI Taxonomy" id="694427"/>
    <lineage>
        <taxon>Bacteria</taxon>
        <taxon>Pseudomonadati</taxon>
        <taxon>Bacteroidota</taxon>
        <taxon>Bacteroidia</taxon>
        <taxon>Bacteroidales</taxon>
        <taxon>Paludibacteraceae</taxon>
        <taxon>Paludibacter</taxon>
    </lineage>
</organism>
<feature type="transmembrane region" description="Helical" evidence="8">
    <location>
        <begin position="188"/>
        <end position="206"/>
    </location>
</feature>
<dbReference type="STRING" id="694427.Palpr_1759"/>
<dbReference type="EMBL" id="CP002345">
    <property type="protein sequence ID" value="ADQ79898.1"/>
    <property type="molecule type" value="Genomic_DNA"/>
</dbReference>
<keyword evidence="10" id="KW-1185">Reference proteome</keyword>
<reference evidence="9 10" key="2">
    <citation type="journal article" date="2011" name="Stand. Genomic Sci.">
        <title>Complete genome sequence of Paludibacter propionicigenes type strain (WB4).</title>
        <authorList>
            <person name="Gronow S."/>
            <person name="Munk C."/>
            <person name="Lapidus A."/>
            <person name="Nolan M."/>
            <person name="Lucas S."/>
            <person name="Hammon N."/>
            <person name="Deshpande S."/>
            <person name="Cheng J.F."/>
            <person name="Tapia R."/>
            <person name="Han C."/>
            <person name="Goodwin L."/>
            <person name="Pitluck S."/>
            <person name="Liolios K."/>
            <person name="Ivanova N."/>
            <person name="Mavromatis K."/>
            <person name="Mikhailova N."/>
            <person name="Pati A."/>
            <person name="Chen A."/>
            <person name="Palaniappan K."/>
            <person name="Land M."/>
            <person name="Hauser L."/>
            <person name="Chang Y.J."/>
            <person name="Jeffries C.D."/>
            <person name="Brambilla E."/>
            <person name="Rohde M."/>
            <person name="Goker M."/>
            <person name="Detter J.C."/>
            <person name="Woyke T."/>
            <person name="Bristow J."/>
            <person name="Eisen J.A."/>
            <person name="Markowitz V."/>
            <person name="Hugenholtz P."/>
            <person name="Kyrpides N.C."/>
            <person name="Klenk H.P."/>
        </authorList>
    </citation>
    <scope>NUCLEOTIDE SEQUENCE [LARGE SCALE GENOMIC DNA]</scope>
    <source>
        <strain evidence="10">DSM 17365 / JCM 13257 / WB4</strain>
    </source>
</reference>
<keyword evidence="6 8" id="KW-0472">Membrane</keyword>
<dbReference type="HOGENOM" id="CLU_062612_0_0_10"/>
<evidence type="ECO:0000256" key="8">
    <source>
        <dbReference type="SAM" id="Phobius"/>
    </source>
</evidence>
<evidence type="ECO:0000256" key="1">
    <source>
        <dbReference type="ARBA" id="ARBA00004651"/>
    </source>
</evidence>
<dbReference type="eggNOG" id="COG1215">
    <property type="taxonomic scope" value="Bacteria"/>
</dbReference>
<feature type="transmembrane region" description="Helical" evidence="8">
    <location>
        <begin position="128"/>
        <end position="150"/>
    </location>
</feature>
<comment type="similarity">
    <text evidence="7">Belongs to the glycosyltransferase 87 family.</text>
</comment>
<sequence>MNVPAWLKKIISHPFFKSSKTHIFLWLLILPVLAMFKDGNNFMIFRGVFWHTIHKLPLYVAYPAEYDDLNHYGVFFSTIIAPFSLPPVWQGMFLWLVALSAILYFAVKKLPGANTLFIYWFCANELLTALYMQQFNIAIAACILFSFLFIEKEKDSWAAFFIMLGVFVKLYSIVGLAFFFFSKHKTKFIGSLLMWSVVFFVLPMLISSPSYVLGQYVDWLRVLSEKNDSNMFAIHQNVSLLGMIRKISGIATYSDSYIIAVGMVLFALPYLRIKQYANLSFRYFILASVLLFVVLFSTGSESSGYITPLIGVAIWYTAAPWKRGKWDLALLIFVFVITSLSPTDIFPHIIRKTLIKPYALKALPCTLVWLKLCYELCTRDFSARQLSSVSEAKVTLESTPFLARFLTGFIR</sequence>
<dbReference type="GO" id="GO:0005886">
    <property type="term" value="C:plasma membrane"/>
    <property type="evidence" value="ECO:0007669"/>
    <property type="project" value="UniProtKB-SubCell"/>
</dbReference>
<evidence type="ECO:0000256" key="5">
    <source>
        <dbReference type="ARBA" id="ARBA00022989"/>
    </source>
</evidence>
<dbReference type="OrthoDB" id="1070018at2"/>
<feature type="transmembrane region" description="Helical" evidence="8">
    <location>
        <begin position="283"/>
        <end position="316"/>
    </location>
</feature>
<gene>
    <name evidence="9" type="ordered locus">Palpr_1759</name>
</gene>
<accession>E4T5A4</accession>
<dbReference type="RefSeq" id="WP_013445267.1">
    <property type="nucleotide sequence ID" value="NC_014734.1"/>
</dbReference>
<dbReference type="AlphaFoldDB" id="E4T5A4"/>
<evidence type="ECO:0000256" key="2">
    <source>
        <dbReference type="ARBA" id="ARBA00022475"/>
    </source>
</evidence>
<evidence type="ECO:0000256" key="6">
    <source>
        <dbReference type="ARBA" id="ARBA00023136"/>
    </source>
</evidence>
<keyword evidence="2" id="KW-1003">Cell membrane</keyword>
<feature type="transmembrane region" description="Helical" evidence="8">
    <location>
        <begin position="250"/>
        <end position="271"/>
    </location>
</feature>
<dbReference type="GO" id="GO:0016758">
    <property type="term" value="F:hexosyltransferase activity"/>
    <property type="evidence" value="ECO:0007669"/>
    <property type="project" value="InterPro"/>
</dbReference>
<evidence type="ECO:0000256" key="3">
    <source>
        <dbReference type="ARBA" id="ARBA00022679"/>
    </source>
</evidence>
<reference key="1">
    <citation type="submission" date="2010-11" db="EMBL/GenBank/DDBJ databases">
        <title>The complete genome of Paludibacter propionicigenes DSM 17365.</title>
        <authorList>
            <consortium name="US DOE Joint Genome Institute (JGI-PGF)"/>
            <person name="Lucas S."/>
            <person name="Copeland A."/>
            <person name="Lapidus A."/>
            <person name="Bruce D."/>
            <person name="Goodwin L."/>
            <person name="Pitluck S."/>
            <person name="Kyrpides N."/>
            <person name="Mavromatis K."/>
            <person name="Ivanova N."/>
            <person name="Munk A.C."/>
            <person name="Brettin T."/>
            <person name="Detter J.C."/>
            <person name="Han C."/>
            <person name="Tapia R."/>
            <person name="Land M."/>
            <person name="Hauser L."/>
            <person name="Markowitz V."/>
            <person name="Cheng J.-F."/>
            <person name="Hugenholtz P."/>
            <person name="Woyke T."/>
            <person name="Wu D."/>
            <person name="Gronow S."/>
            <person name="Wellnitz S."/>
            <person name="Brambilla E."/>
            <person name="Klenk H.-P."/>
            <person name="Eisen J.A."/>
        </authorList>
    </citation>
    <scope>NUCLEOTIDE SEQUENCE</scope>
    <source>
        <strain>WB4</strain>
    </source>
</reference>
<evidence type="ECO:0000256" key="4">
    <source>
        <dbReference type="ARBA" id="ARBA00022692"/>
    </source>
</evidence>
<dbReference type="Proteomes" id="UP000008718">
    <property type="component" value="Chromosome"/>
</dbReference>
<evidence type="ECO:0000313" key="9">
    <source>
        <dbReference type="EMBL" id="ADQ79898.1"/>
    </source>
</evidence>
<evidence type="ECO:0000256" key="7">
    <source>
        <dbReference type="ARBA" id="ARBA00024033"/>
    </source>
</evidence>
<feature type="transmembrane region" description="Helical" evidence="8">
    <location>
        <begin position="156"/>
        <end position="181"/>
    </location>
</feature>
<keyword evidence="4 8" id="KW-0812">Transmembrane</keyword>